<keyword evidence="1" id="KW-0472">Membrane</keyword>
<dbReference type="AlphaFoldDB" id="A0A3L6ZRM9"/>
<proteinExistence type="predicted"/>
<dbReference type="RefSeq" id="WP_121673301.1">
    <property type="nucleotide sequence ID" value="NZ_BMXM01000007.1"/>
</dbReference>
<dbReference type="Proteomes" id="UP000270299">
    <property type="component" value="Unassembled WGS sequence"/>
</dbReference>
<dbReference type="EMBL" id="RCUV01000011">
    <property type="protein sequence ID" value="RLP70241.1"/>
    <property type="molecule type" value="Genomic_DNA"/>
</dbReference>
<sequence>MSAPTLRPGLSFDPTPLTDPVETRLVQEHHGRLNAGRAQSAGHTFANVLLVVVALVGVVMFALFLVELSRLPGGVFIALGVFVVVAGAVALITVRVRRRVMRDREIRFRLDRFAAANGMTYQHRVESPDLPGMIFSLGADRVASDVLRTTASPSVEFGHHQYLERGGKNPIHRTWGYVAIELGTTLPHIVLDAVKNNSAIGSNLPTSFTTQQRLSLEGDFDRYFELYCPEGYERDALYLFSPDIMARFVDHAALFDVEIVDDMLFLYTGPAISTVNPAVWTLLFDTVAALQAKVDAWARWRDERLLNPAATPPDAAATGSAGASPAPIAGALASPAGVAVEGRRLRKRWRNAGIVVFAVAFGLLGYVLQTL</sequence>
<evidence type="ECO:0008006" key="4">
    <source>
        <dbReference type="Google" id="ProtNLM"/>
    </source>
</evidence>
<comment type="caution">
    <text evidence="2">The sequence shown here is derived from an EMBL/GenBank/DDBJ whole genome shotgun (WGS) entry which is preliminary data.</text>
</comment>
<protein>
    <recommendedName>
        <fullName evidence="4">DUF3137 domain-containing protein</fullName>
    </recommendedName>
</protein>
<evidence type="ECO:0000313" key="2">
    <source>
        <dbReference type="EMBL" id="RLP70241.1"/>
    </source>
</evidence>
<feature type="transmembrane region" description="Helical" evidence="1">
    <location>
        <begin position="352"/>
        <end position="369"/>
    </location>
</feature>
<organism evidence="2 3">
    <name type="scientific">Mycetocola manganoxydans</name>
    <dbReference type="NCBI Taxonomy" id="699879"/>
    <lineage>
        <taxon>Bacteria</taxon>
        <taxon>Bacillati</taxon>
        <taxon>Actinomycetota</taxon>
        <taxon>Actinomycetes</taxon>
        <taxon>Micrococcales</taxon>
        <taxon>Microbacteriaceae</taxon>
        <taxon>Mycetocola</taxon>
    </lineage>
</organism>
<accession>A0A3L6ZRM9</accession>
<keyword evidence="3" id="KW-1185">Reference proteome</keyword>
<feature type="transmembrane region" description="Helical" evidence="1">
    <location>
        <begin position="71"/>
        <end position="94"/>
    </location>
</feature>
<name>A0A3L6ZRM9_9MICO</name>
<evidence type="ECO:0000313" key="3">
    <source>
        <dbReference type="Proteomes" id="UP000270299"/>
    </source>
</evidence>
<feature type="transmembrane region" description="Helical" evidence="1">
    <location>
        <begin position="45"/>
        <end position="65"/>
    </location>
</feature>
<keyword evidence="1" id="KW-0812">Transmembrane</keyword>
<evidence type="ECO:0000256" key="1">
    <source>
        <dbReference type="SAM" id="Phobius"/>
    </source>
</evidence>
<reference evidence="2 3" key="1">
    <citation type="submission" date="2018-10" db="EMBL/GenBank/DDBJ databases">
        <authorList>
            <person name="Li J."/>
        </authorList>
    </citation>
    <scope>NUCLEOTIDE SEQUENCE [LARGE SCALE GENOMIC DNA]</scope>
    <source>
        <strain evidence="2 3">CCTCC AB209002</strain>
    </source>
</reference>
<gene>
    <name evidence="2" type="ORF">D9V29_10635</name>
</gene>
<dbReference type="OrthoDB" id="5054050at2"/>
<keyword evidence="1" id="KW-1133">Transmembrane helix</keyword>